<keyword evidence="3" id="KW-0143">Chaperone</keyword>
<comment type="similarity">
    <text evidence="1">Belongs to the synembryn family.</text>
</comment>
<dbReference type="Proteomes" id="UP000054988">
    <property type="component" value="Unassembled WGS sequence"/>
</dbReference>
<evidence type="ECO:0000256" key="2">
    <source>
        <dbReference type="ARBA" id="ARBA00022658"/>
    </source>
</evidence>
<feature type="region of interest" description="Disordered" evidence="4">
    <location>
        <begin position="36"/>
        <end position="71"/>
    </location>
</feature>
<dbReference type="Pfam" id="PF10165">
    <property type="entry name" value="Ric8"/>
    <property type="match status" value="1"/>
</dbReference>
<reference evidence="5 6" key="1">
    <citation type="submission" date="2015-12" db="EMBL/GenBank/DDBJ databases">
        <title>Draft genome sequence of Moniliophthora roreri, the causal agent of frosty pod rot of cacao.</title>
        <authorList>
            <person name="Aime M.C."/>
            <person name="Diaz-Valderrama J.R."/>
            <person name="Kijpornyongpan T."/>
            <person name="Phillips-Mora W."/>
        </authorList>
    </citation>
    <scope>NUCLEOTIDE SEQUENCE [LARGE SCALE GENOMIC DNA]</scope>
    <source>
        <strain evidence="5 6">MCA 2952</strain>
    </source>
</reference>
<name>A0A0W0G5N2_MONRR</name>
<comment type="caution">
    <text evidence="5">The sequence shown here is derived from an EMBL/GenBank/DDBJ whole genome shotgun (WGS) entry which is preliminary data.</text>
</comment>
<proteinExistence type="inferred from homology"/>
<accession>A0A0W0G5N2</accession>
<dbReference type="AlphaFoldDB" id="A0A0W0G5N2"/>
<feature type="compositionally biased region" description="Low complexity" evidence="4">
    <location>
        <begin position="49"/>
        <end position="62"/>
    </location>
</feature>
<evidence type="ECO:0000256" key="3">
    <source>
        <dbReference type="ARBA" id="ARBA00023186"/>
    </source>
</evidence>
<dbReference type="InterPro" id="IPR019318">
    <property type="entry name" value="Gua_nucleotide_exch_fac_Ric8"/>
</dbReference>
<dbReference type="GO" id="GO:0005085">
    <property type="term" value="F:guanyl-nucleotide exchange factor activity"/>
    <property type="evidence" value="ECO:0007669"/>
    <property type="project" value="UniProtKB-KW"/>
</dbReference>
<organism evidence="5 6">
    <name type="scientific">Moniliophthora roreri</name>
    <name type="common">Frosty pod rot fungus</name>
    <name type="synonym">Monilia roreri</name>
    <dbReference type="NCBI Taxonomy" id="221103"/>
    <lineage>
        <taxon>Eukaryota</taxon>
        <taxon>Fungi</taxon>
        <taxon>Dikarya</taxon>
        <taxon>Basidiomycota</taxon>
        <taxon>Agaricomycotina</taxon>
        <taxon>Agaricomycetes</taxon>
        <taxon>Agaricomycetidae</taxon>
        <taxon>Agaricales</taxon>
        <taxon>Marasmiineae</taxon>
        <taxon>Marasmiaceae</taxon>
        <taxon>Moniliophthora</taxon>
    </lineage>
</organism>
<gene>
    <name evidence="5" type="ORF">WG66_3553</name>
</gene>
<evidence type="ECO:0000313" key="6">
    <source>
        <dbReference type="Proteomes" id="UP000054988"/>
    </source>
</evidence>
<evidence type="ECO:0000256" key="4">
    <source>
        <dbReference type="SAM" id="MobiDB-lite"/>
    </source>
</evidence>
<feature type="region of interest" description="Disordered" evidence="4">
    <location>
        <begin position="82"/>
        <end position="101"/>
    </location>
</feature>
<evidence type="ECO:0000313" key="5">
    <source>
        <dbReference type="EMBL" id="KTB43870.1"/>
    </source>
</evidence>
<keyword evidence="2" id="KW-0344">Guanine-nucleotide releasing factor</keyword>
<protein>
    <submittedName>
        <fullName evidence="5">Uncharacterized protein</fullName>
    </submittedName>
</protein>
<evidence type="ECO:0000256" key="1">
    <source>
        <dbReference type="ARBA" id="ARBA00009049"/>
    </source>
</evidence>
<sequence>MSTRGSDSTLVLLKHSKPKVEDTIKRHPVQRYLDSMEKLKQSDNPITGTEFTTPRPSSSTPEMTEEEKEAEMDKLLVLFDRLERVGPGPGPGPRPKVKVKG</sequence>
<dbReference type="EMBL" id="LATX01001057">
    <property type="protein sequence ID" value="KTB43870.1"/>
    <property type="molecule type" value="Genomic_DNA"/>
</dbReference>